<dbReference type="EMBL" id="LR134356">
    <property type="protein sequence ID" value="VEG51922.1"/>
    <property type="molecule type" value="Genomic_DNA"/>
</dbReference>
<name>A0A3S4VI14_MYCAU</name>
<dbReference type="Gene3D" id="3.40.50.1820">
    <property type="entry name" value="alpha/beta hydrolase"/>
    <property type="match status" value="1"/>
</dbReference>
<keyword evidence="2" id="KW-0732">Signal</keyword>
<dbReference type="KEGG" id="mauu:NCTC10437_01038"/>
<evidence type="ECO:0000313" key="4">
    <source>
        <dbReference type="Proteomes" id="UP000279306"/>
    </source>
</evidence>
<evidence type="ECO:0000313" key="3">
    <source>
        <dbReference type="EMBL" id="VEG51922.1"/>
    </source>
</evidence>
<feature type="compositionally biased region" description="Acidic residues" evidence="1">
    <location>
        <begin position="86"/>
        <end position="100"/>
    </location>
</feature>
<feature type="compositionally biased region" description="Basic and acidic residues" evidence="1">
    <location>
        <begin position="48"/>
        <end position="59"/>
    </location>
</feature>
<dbReference type="OrthoDB" id="4568724at2"/>
<feature type="compositionally biased region" description="Low complexity" evidence="1">
    <location>
        <begin position="152"/>
        <end position="164"/>
    </location>
</feature>
<protein>
    <submittedName>
        <fullName evidence="3">Esterase/lipase</fullName>
    </submittedName>
</protein>
<proteinExistence type="predicted"/>
<dbReference type="AlphaFoldDB" id="A0A3S4VI14"/>
<reference evidence="3 4" key="1">
    <citation type="submission" date="2018-12" db="EMBL/GenBank/DDBJ databases">
        <authorList>
            <consortium name="Pathogen Informatics"/>
        </authorList>
    </citation>
    <scope>NUCLEOTIDE SEQUENCE [LARGE SCALE GENOMIC DNA]</scope>
    <source>
        <strain evidence="3 4">NCTC10437</strain>
    </source>
</reference>
<gene>
    <name evidence="3" type="ORF">NCTC10437_01038</name>
</gene>
<accession>A0A3S4VI14</accession>
<feature type="region of interest" description="Disordered" evidence="1">
    <location>
        <begin position="29"/>
        <end position="171"/>
    </location>
</feature>
<dbReference type="SUPFAM" id="SSF53474">
    <property type="entry name" value="alpha/beta-Hydrolases"/>
    <property type="match status" value="1"/>
</dbReference>
<keyword evidence="4" id="KW-1185">Reference proteome</keyword>
<sequence>MVDRYRVWLGAGVLAGGMSAAMLVGAGVASADDAASSNAQPSSGSDDTGDKADSDKGDTDEADTDTSDRDPSGVDDTDDSAAGPALDDDADESGAADETETAGSAGHRRKSRAAERQAEPTSSGVVETADRPGVAGGDDASQPMPESDQEPEAGPALGAAPAESADTEPAADEDAIDIDTPTPFVSSIETDLGSSGGAAVMQIAATRAAWPGSTGAPNLFTVISDVFSNVYTWYTDTMQFIAGPARAPFGSRVRVESSDLIIGDGAVVSADWYFPPGSTPTGLIYFQHGMLATSRFYSATAAYLAEKTNSIVVAPTLTWNPFDWQNYPLMLPSTHRAIADLFTGDRTALTASAQAAGWRGTLPTRLVLAGHSAGGGLVVGTARYLVQNGDARTLAGVVMLDGAGIGGLIDLDLAKIPHSIPVYNLGAAPSSWNADGHAGRRLAHARPDMFTGAVVPGGRHSDSMQSSSAAVQILAYLATGFSAPLNIVTNQLLSAGWISDMFHGTHTSNLYASSASPVSVLAHAWLTPSRGAQTARAASRPSVAGDACPAGSTALNCVDASL</sequence>
<feature type="chain" id="PRO_5018622039" evidence="2">
    <location>
        <begin position="32"/>
        <end position="562"/>
    </location>
</feature>
<feature type="signal peptide" evidence="2">
    <location>
        <begin position="1"/>
        <end position="31"/>
    </location>
</feature>
<evidence type="ECO:0000256" key="2">
    <source>
        <dbReference type="SAM" id="SignalP"/>
    </source>
</evidence>
<dbReference type="InterPro" id="IPR029058">
    <property type="entry name" value="AB_hydrolase_fold"/>
</dbReference>
<organism evidence="3 4">
    <name type="scientific">Mycolicibacterium aurum</name>
    <name type="common">Mycobacterium aurum</name>
    <dbReference type="NCBI Taxonomy" id="1791"/>
    <lineage>
        <taxon>Bacteria</taxon>
        <taxon>Bacillati</taxon>
        <taxon>Actinomycetota</taxon>
        <taxon>Actinomycetes</taxon>
        <taxon>Mycobacteriales</taxon>
        <taxon>Mycobacteriaceae</taxon>
        <taxon>Mycolicibacterium</taxon>
    </lineage>
</organism>
<evidence type="ECO:0000256" key="1">
    <source>
        <dbReference type="SAM" id="MobiDB-lite"/>
    </source>
</evidence>
<dbReference type="Proteomes" id="UP000279306">
    <property type="component" value="Chromosome"/>
</dbReference>